<comment type="caution">
    <text evidence="2">The sequence shown here is derived from an EMBL/GenBank/DDBJ whole genome shotgun (WGS) entry which is preliminary data.</text>
</comment>
<feature type="region of interest" description="Disordered" evidence="1">
    <location>
        <begin position="1"/>
        <end position="21"/>
    </location>
</feature>
<organism evidence="2 3">
    <name type="scientific">Stylosanthes scabra</name>
    <dbReference type="NCBI Taxonomy" id="79078"/>
    <lineage>
        <taxon>Eukaryota</taxon>
        <taxon>Viridiplantae</taxon>
        <taxon>Streptophyta</taxon>
        <taxon>Embryophyta</taxon>
        <taxon>Tracheophyta</taxon>
        <taxon>Spermatophyta</taxon>
        <taxon>Magnoliopsida</taxon>
        <taxon>eudicotyledons</taxon>
        <taxon>Gunneridae</taxon>
        <taxon>Pentapetalae</taxon>
        <taxon>rosids</taxon>
        <taxon>fabids</taxon>
        <taxon>Fabales</taxon>
        <taxon>Fabaceae</taxon>
        <taxon>Papilionoideae</taxon>
        <taxon>50 kb inversion clade</taxon>
        <taxon>dalbergioids sensu lato</taxon>
        <taxon>Dalbergieae</taxon>
        <taxon>Pterocarpus clade</taxon>
        <taxon>Stylosanthes</taxon>
    </lineage>
</organism>
<protein>
    <submittedName>
        <fullName evidence="2">Uncharacterized protein</fullName>
    </submittedName>
</protein>
<keyword evidence="3" id="KW-1185">Reference proteome</keyword>
<sequence>MRRATPPYPKSPSTTQTAKPCCRTPYTINHLAPPFTTIIAGEPYQTEPAFRNHHRRQPPRHRLLSPSPSSSATITEPPQSHSGEVISVAHTTALNHTPQPSINAAVKAPSPFQFHRTTNHTSPSPSFATTAIPSLAVVLNLVPFRSSASHYPRF</sequence>
<feature type="compositionally biased region" description="Basic residues" evidence="1">
    <location>
        <begin position="51"/>
        <end position="63"/>
    </location>
</feature>
<feature type="compositionally biased region" description="Polar residues" evidence="1">
    <location>
        <begin position="72"/>
        <end position="82"/>
    </location>
</feature>
<name>A0ABU6QRR8_9FABA</name>
<reference evidence="2 3" key="1">
    <citation type="journal article" date="2023" name="Plants (Basel)">
        <title>Bridging the Gap: Combining Genomics and Transcriptomics Approaches to Understand Stylosanthes scabra, an Orphan Legume from the Brazilian Caatinga.</title>
        <authorList>
            <person name="Ferreira-Neto J.R.C."/>
            <person name="da Silva M.D."/>
            <person name="Binneck E."/>
            <person name="de Melo N.F."/>
            <person name="da Silva R.H."/>
            <person name="de Melo A.L.T.M."/>
            <person name="Pandolfi V."/>
            <person name="Bustamante F.O."/>
            <person name="Brasileiro-Vidal A.C."/>
            <person name="Benko-Iseppon A.M."/>
        </authorList>
    </citation>
    <scope>NUCLEOTIDE SEQUENCE [LARGE SCALE GENOMIC DNA]</scope>
    <source>
        <tissue evidence="2">Leaves</tissue>
    </source>
</reference>
<dbReference type="EMBL" id="JASCZI010001148">
    <property type="protein sequence ID" value="MED6114404.1"/>
    <property type="molecule type" value="Genomic_DNA"/>
</dbReference>
<evidence type="ECO:0000256" key="1">
    <source>
        <dbReference type="SAM" id="MobiDB-lite"/>
    </source>
</evidence>
<feature type="region of interest" description="Disordered" evidence="1">
    <location>
        <begin position="50"/>
        <end position="91"/>
    </location>
</feature>
<dbReference type="Proteomes" id="UP001341840">
    <property type="component" value="Unassembled WGS sequence"/>
</dbReference>
<evidence type="ECO:0000313" key="2">
    <source>
        <dbReference type="EMBL" id="MED6114404.1"/>
    </source>
</evidence>
<proteinExistence type="predicted"/>
<accession>A0ABU6QRR8</accession>
<evidence type="ECO:0000313" key="3">
    <source>
        <dbReference type="Proteomes" id="UP001341840"/>
    </source>
</evidence>
<feature type="compositionally biased region" description="Pro residues" evidence="1">
    <location>
        <begin position="1"/>
        <end position="10"/>
    </location>
</feature>
<gene>
    <name evidence="2" type="ORF">PIB30_079918</name>
</gene>